<reference evidence="6" key="1">
    <citation type="submission" date="2021-02" db="EMBL/GenBank/DDBJ databases">
        <authorList>
            <person name="Nowell W R."/>
        </authorList>
    </citation>
    <scope>NUCLEOTIDE SEQUENCE</scope>
</reference>
<dbReference type="GO" id="GO:0015179">
    <property type="term" value="F:L-amino acid transmembrane transporter activity"/>
    <property type="evidence" value="ECO:0007669"/>
    <property type="project" value="TreeGrafter"/>
</dbReference>
<gene>
    <name evidence="6" type="ORF">UJA718_LOCUS13772</name>
</gene>
<dbReference type="AlphaFoldDB" id="A0A820J0Q8"/>
<keyword evidence="4 5" id="KW-0472">Membrane</keyword>
<sequence>MIKHLFIGDTQNFENDFVGTTKNEFGIAIAFYSGLWTYKGWNSLNSMTEELENPKRNLWLSIVLTLPGVIVLYVLTNISYFTVMNKETLLASKVVAVTWGEAALGPAVRVLPILILICALGSVNGSLFGVAQYCMVGVQYGYLPEVFACIHKTRLAPMSGIVFEVPIPLIMIIVLISMYLVIAPLISSPSISFIFASIWILFGLVFYYSFAYRKIELNIIKSTHSENYSFNCKKHK</sequence>
<dbReference type="PANTHER" id="PTHR11785">
    <property type="entry name" value="AMINO ACID TRANSPORTER"/>
    <property type="match status" value="1"/>
</dbReference>
<evidence type="ECO:0000313" key="6">
    <source>
        <dbReference type="EMBL" id="CAF4319505.1"/>
    </source>
</evidence>
<keyword evidence="7" id="KW-1185">Reference proteome</keyword>
<dbReference type="EMBL" id="CAJOBP010001890">
    <property type="protein sequence ID" value="CAF4319505.1"/>
    <property type="molecule type" value="Genomic_DNA"/>
</dbReference>
<dbReference type="GO" id="GO:0016020">
    <property type="term" value="C:membrane"/>
    <property type="evidence" value="ECO:0007669"/>
    <property type="project" value="UniProtKB-SubCell"/>
</dbReference>
<dbReference type="InterPro" id="IPR002293">
    <property type="entry name" value="AA/rel_permease1"/>
</dbReference>
<feature type="transmembrane region" description="Helical" evidence="5">
    <location>
        <begin position="191"/>
        <end position="211"/>
    </location>
</feature>
<comment type="caution">
    <text evidence="6">The sequence shown here is derived from an EMBL/GenBank/DDBJ whole genome shotgun (WGS) entry which is preliminary data.</text>
</comment>
<evidence type="ECO:0008006" key="8">
    <source>
        <dbReference type="Google" id="ProtNLM"/>
    </source>
</evidence>
<dbReference type="Proteomes" id="UP000663873">
    <property type="component" value="Unassembled WGS sequence"/>
</dbReference>
<dbReference type="Pfam" id="PF13520">
    <property type="entry name" value="AA_permease_2"/>
    <property type="match status" value="1"/>
</dbReference>
<accession>A0A820J0Q8</accession>
<feature type="transmembrane region" description="Helical" evidence="5">
    <location>
        <begin position="58"/>
        <end position="83"/>
    </location>
</feature>
<feature type="transmembrane region" description="Helical" evidence="5">
    <location>
        <begin position="103"/>
        <end position="123"/>
    </location>
</feature>
<name>A0A820J0Q8_9BILA</name>
<evidence type="ECO:0000256" key="3">
    <source>
        <dbReference type="ARBA" id="ARBA00022989"/>
    </source>
</evidence>
<evidence type="ECO:0000256" key="1">
    <source>
        <dbReference type="ARBA" id="ARBA00004141"/>
    </source>
</evidence>
<dbReference type="PANTHER" id="PTHR11785:SF512">
    <property type="entry name" value="SOBREMESA, ISOFORM B"/>
    <property type="match status" value="1"/>
</dbReference>
<dbReference type="InterPro" id="IPR050598">
    <property type="entry name" value="AminoAcid_Transporter"/>
</dbReference>
<organism evidence="6 7">
    <name type="scientific">Rotaria socialis</name>
    <dbReference type="NCBI Taxonomy" id="392032"/>
    <lineage>
        <taxon>Eukaryota</taxon>
        <taxon>Metazoa</taxon>
        <taxon>Spiralia</taxon>
        <taxon>Gnathifera</taxon>
        <taxon>Rotifera</taxon>
        <taxon>Eurotatoria</taxon>
        <taxon>Bdelloidea</taxon>
        <taxon>Philodinida</taxon>
        <taxon>Philodinidae</taxon>
        <taxon>Rotaria</taxon>
    </lineage>
</organism>
<protein>
    <recommendedName>
        <fullName evidence="8">B(0,+)-type amino acid transporter 1</fullName>
    </recommendedName>
</protein>
<evidence type="ECO:0000256" key="2">
    <source>
        <dbReference type="ARBA" id="ARBA00022692"/>
    </source>
</evidence>
<dbReference type="Gene3D" id="1.20.1740.10">
    <property type="entry name" value="Amino acid/polyamine transporter I"/>
    <property type="match status" value="1"/>
</dbReference>
<feature type="transmembrane region" description="Helical" evidence="5">
    <location>
        <begin position="161"/>
        <end position="185"/>
    </location>
</feature>
<keyword evidence="2 5" id="KW-0812">Transmembrane</keyword>
<proteinExistence type="predicted"/>
<evidence type="ECO:0000313" key="7">
    <source>
        <dbReference type="Proteomes" id="UP000663873"/>
    </source>
</evidence>
<keyword evidence="3 5" id="KW-1133">Transmembrane helix</keyword>
<evidence type="ECO:0000256" key="5">
    <source>
        <dbReference type="SAM" id="Phobius"/>
    </source>
</evidence>
<comment type="subcellular location">
    <subcellularLocation>
        <location evidence="1">Membrane</location>
        <topology evidence="1">Multi-pass membrane protein</topology>
    </subcellularLocation>
</comment>
<evidence type="ECO:0000256" key="4">
    <source>
        <dbReference type="ARBA" id="ARBA00023136"/>
    </source>
</evidence>